<proteinExistence type="predicted"/>
<comment type="caution">
    <text evidence="1">The sequence shown here is derived from an EMBL/GenBank/DDBJ whole genome shotgun (WGS) entry which is preliminary data.</text>
</comment>
<dbReference type="EMBL" id="CM044708">
    <property type="protein sequence ID" value="KAI5648928.1"/>
    <property type="molecule type" value="Genomic_DNA"/>
</dbReference>
<accession>A0ACB9ZNA5</accession>
<keyword evidence="2" id="KW-1185">Reference proteome</keyword>
<protein>
    <submittedName>
        <fullName evidence="1">Uncharacterized protein</fullName>
    </submittedName>
</protein>
<reference evidence="2" key="1">
    <citation type="journal article" date="2023" name="Nat. Plants">
        <title>Single-cell RNA sequencing provides a high-resolution roadmap for understanding the multicellular compartmentation of specialized metabolism.</title>
        <authorList>
            <person name="Sun S."/>
            <person name="Shen X."/>
            <person name="Li Y."/>
            <person name="Li Y."/>
            <person name="Wang S."/>
            <person name="Li R."/>
            <person name="Zhang H."/>
            <person name="Shen G."/>
            <person name="Guo B."/>
            <person name="Wei J."/>
            <person name="Xu J."/>
            <person name="St-Pierre B."/>
            <person name="Chen S."/>
            <person name="Sun C."/>
        </authorList>
    </citation>
    <scope>NUCLEOTIDE SEQUENCE [LARGE SCALE GENOMIC DNA]</scope>
</reference>
<dbReference type="Proteomes" id="UP001060085">
    <property type="component" value="Linkage Group LG08"/>
</dbReference>
<sequence>MLGSITLDLDPVDRGHSTVGRLGPGWTTEKCYESDARGSDSFINNAANVAMRSSFPSTGLSSGQSNQMQTNQVMGNVNQFPIGHSFNTKESNGYNMSVTAVENFNKNFTNQHYRRFGQRRPIMMCVYCGMKGHTIERYYKKHGYPTSFRFSKKSQTTVVVNQSIIYVGAEESFVHTNAIIGNDTMTGHSLEETVQSPLITIEQYNHLMSLLQNVPSYFAGSAEAGATEFVVSQATMLQADFNHSHDAQQASGSGKIKMIHSIIWIIDSGASNHICSHIIVFVSLILVDNVIVKVPVGVIIHITYKCSIVLGP</sequence>
<evidence type="ECO:0000313" key="2">
    <source>
        <dbReference type="Proteomes" id="UP001060085"/>
    </source>
</evidence>
<evidence type="ECO:0000313" key="1">
    <source>
        <dbReference type="EMBL" id="KAI5648928.1"/>
    </source>
</evidence>
<organism evidence="1 2">
    <name type="scientific">Catharanthus roseus</name>
    <name type="common">Madagascar periwinkle</name>
    <name type="synonym">Vinca rosea</name>
    <dbReference type="NCBI Taxonomy" id="4058"/>
    <lineage>
        <taxon>Eukaryota</taxon>
        <taxon>Viridiplantae</taxon>
        <taxon>Streptophyta</taxon>
        <taxon>Embryophyta</taxon>
        <taxon>Tracheophyta</taxon>
        <taxon>Spermatophyta</taxon>
        <taxon>Magnoliopsida</taxon>
        <taxon>eudicotyledons</taxon>
        <taxon>Gunneridae</taxon>
        <taxon>Pentapetalae</taxon>
        <taxon>asterids</taxon>
        <taxon>lamiids</taxon>
        <taxon>Gentianales</taxon>
        <taxon>Apocynaceae</taxon>
        <taxon>Rauvolfioideae</taxon>
        <taxon>Vinceae</taxon>
        <taxon>Catharanthinae</taxon>
        <taxon>Catharanthus</taxon>
    </lineage>
</organism>
<name>A0ACB9ZNA5_CATRO</name>
<gene>
    <name evidence="1" type="ORF">M9H77_34933</name>
</gene>